<gene>
    <name evidence="1" type="ORF">LCGC14_2804350</name>
</gene>
<reference evidence="1" key="1">
    <citation type="journal article" date="2015" name="Nature">
        <title>Complex archaea that bridge the gap between prokaryotes and eukaryotes.</title>
        <authorList>
            <person name="Spang A."/>
            <person name="Saw J.H."/>
            <person name="Jorgensen S.L."/>
            <person name="Zaremba-Niedzwiedzka K."/>
            <person name="Martijn J."/>
            <person name="Lind A.E."/>
            <person name="van Eijk R."/>
            <person name="Schleper C."/>
            <person name="Guy L."/>
            <person name="Ettema T.J."/>
        </authorList>
    </citation>
    <scope>NUCLEOTIDE SEQUENCE</scope>
</reference>
<name>A0A0F9BD34_9ZZZZ</name>
<comment type="caution">
    <text evidence="1">The sequence shown here is derived from an EMBL/GenBank/DDBJ whole genome shotgun (WGS) entry which is preliminary data.</text>
</comment>
<organism evidence="1">
    <name type="scientific">marine sediment metagenome</name>
    <dbReference type="NCBI Taxonomy" id="412755"/>
    <lineage>
        <taxon>unclassified sequences</taxon>
        <taxon>metagenomes</taxon>
        <taxon>ecological metagenomes</taxon>
    </lineage>
</organism>
<dbReference type="EMBL" id="LAZR01052718">
    <property type="protein sequence ID" value="KKK82341.1"/>
    <property type="molecule type" value="Genomic_DNA"/>
</dbReference>
<evidence type="ECO:0000313" key="1">
    <source>
        <dbReference type="EMBL" id="KKK82341.1"/>
    </source>
</evidence>
<dbReference type="AlphaFoldDB" id="A0A0F9BD34"/>
<protein>
    <submittedName>
        <fullName evidence="1">Uncharacterized protein</fullName>
    </submittedName>
</protein>
<sequence>MILGVIPGRLAVPKRSVEPLVVGARCASGPIRLRDRPCICSRGELDDLGPPRRCREGLSSPFP</sequence>
<feature type="non-terminal residue" evidence="1">
    <location>
        <position position="63"/>
    </location>
</feature>
<proteinExistence type="predicted"/>
<accession>A0A0F9BD34</accession>